<accession>A0A9Q0ZJG7</accession>
<reference evidence="1" key="1">
    <citation type="submission" date="2022-11" db="EMBL/GenBank/DDBJ databases">
        <authorList>
            <person name="Hyden B.L."/>
            <person name="Feng K."/>
            <person name="Yates T."/>
            <person name="Jawdy S."/>
            <person name="Smart L.B."/>
            <person name="Muchero W."/>
        </authorList>
    </citation>
    <scope>NUCLEOTIDE SEQUENCE</scope>
    <source>
        <tissue evidence="1">Shoot tip</tissue>
    </source>
</reference>
<dbReference type="OrthoDB" id="1741866at2759"/>
<name>A0A9Q0ZJG7_SALVM</name>
<dbReference type="Proteomes" id="UP001151529">
    <property type="component" value="Chromosome 5"/>
</dbReference>
<organism evidence="1 2">
    <name type="scientific">Salix viminalis</name>
    <name type="common">Common osier</name>
    <name type="synonym">Basket willow</name>
    <dbReference type="NCBI Taxonomy" id="40686"/>
    <lineage>
        <taxon>Eukaryota</taxon>
        <taxon>Viridiplantae</taxon>
        <taxon>Streptophyta</taxon>
        <taxon>Embryophyta</taxon>
        <taxon>Tracheophyta</taxon>
        <taxon>Spermatophyta</taxon>
        <taxon>Magnoliopsida</taxon>
        <taxon>eudicotyledons</taxon>
        <taxon>Gunneridae</taxon>
        <taxon>Pentapetalae</taxon>
        <taxon>rosids</taxon>
        <taxon>fabids</taxon>
        <taxon>Malpighiales</taxon>
        <taxon>Salicaceae</taxon>
        <taxon>Saliceae</taxon>
        <taxon>Salix</taxon>
    </lineage>
</organism>
<protein>
    <submittedName>
        <fullName evidence="1">Uncharacterized protein</fullName>
    </submittedName>
</protein>
<dbReference type="AlphaFoldDB" id="A0A9Q0ZJG7"/>
<reference evidence="1" key="2">
    <citation type="journal article" date="2023" name="Int. J. Mol. Sci.">
        <title>De Novo Assembly and Annotation of 11 Diverse Shrub Willow (Salix) Genomes Reveals Novel Gene Organization in Sex-Linked Regions.</title>
        <authorList>
            <person name="Hyden B."/>
            <person name="Feng K."/>
            <person name="Yates T.B."/>
            <person name="Jawdy S."/>
            <person name="Cereghino C."/>
            <person name="Smart L.B."/>
            <person name="Muchero W."/>
        </authorList>
    </citation>
    <scope>NUCLEOTIDE SEQUENCE [LARGE SCALE GENOMIC DNA]</scope>
    <source>
        <tissue evidence="1">Shoot tip</tissue>
    </source>
</reference>
<proteinExistence type="predicted"/>
<gene>
    <name evidence="1" type="ORF">OIU85_019020</name>
</gene>
<evidence type="ECO:0000313" key="1">
    <source>
        <dbReference type="EMBL" id="KAJ6736905.1"/>
    </source>
</evidence>
<dbReference type="EMBL" id="JAPFFL010000003">
    <property type="protein sequence ID" value="KAJ6736905.1"/>
    <property type="molecule type" value="Genomic_DNA"/>
</dbReference>
<comment type="caution">
    <text evidence="1">The sequence shown here is derived from an EMBL/GenBank/DDBJ whole genome shotgun (WGS) entry which is preliminary data.</text>
</comment>
<sequence length="97" mass="10759">MAGDHMHIGFNGGSPFAADLVAFHWPFSTLIFALQPASWGSGTMGSAIDGSNVWFGSMHVLWGDGERMPRPLRLHMNPRLTSFCRRPLLIFPSELDM</sequence>
<evidence type="ECO:0000313" key="2">
    <source>
        <dbReference type="Proteomes" id="UP001151529"/>
    </source>
</evidence>
<keyword evidence="2" id="KW-1185">Reference proteome</keyword>